<dbReference type="RefSeq" id="WP_075663482.1">
    <property type="nucleotide sequence ID" value="NZ_CP009247.1"/>
</dbReference>
<comment type="similarity">
    <text evidence="1 5">Belongs to the bacterial ribosomal protein bL32 family.</text>
</comment>
<evidence type="ECO:0000256" key="2">
    <source>
        <dbReference type="ARBA" id="ARBA00022980"/>
    </source>
</evidence>
<keyword evidence="8" id="KW-1185">Reference proteome</keyword>
<evidence type="ECO:0000256" key="5">
    <source>
        <dbReference type="HAMAP-Rule" id="MF_00340"/>
    </source>
</evidence>
<dbReference type="SUPFAM" id="SSF57829">
    <property type="entry name" value="Zn-binding ribosomal proteins"/>
    <property type="match status" value="1"/>
</dbReference>
<dbReference type="EMBL" id="CP009247">
    <property type="protein sequence ID" value="APT88505.1"/>
    <property type="molecule type" value="Genomic_DNA"/>
</dbReference>
<feature type="compositionally biased region" description="Basic residues" evidence="6">
    <location>
        <begin position="1"/>
        <end position="19"/>
    </location>
</feature>
<dbReference type="Proteomes" id="UP000185434">
    <property type="component" value="Chromosome"/>
</dbReference>
<evidence type="ECO:0000313" key="8">
    <source>
        <dbReference type="Proteomes" id="UP000185434"/>
    </source>
</evidence>
<dbReference type="AlphaFoldDB" id="A0A1L7CRM3"/>
<feature type="region of interest" description="Disordered" evidence="6">
    <location>
        <begin position="1"/>
        <end position="21"/>
    </location>
</feature>
<evidence type="ECO:0000256" key="1">
    <source>
        <dbReference type="ARBA" id="ARBA00008560"/>
    </source>
</evidence>
<evidence type="ECO:0000256" key="4">
    <source>
        <dbReference type="ARBA" id="ARBA00035178"/>
    </source>
</evidence>
<dbReference type="GO" id="GO:0006412">
    <property type="term" value="P:translation"/>
    <property type="evidence" value="ECO:0007669"/>
    <property type="project" value="UniProtKB-UniRule"/>
</dbReference>
<proteinExistence type="inferred from homology"/>
<keyword evidence="2 5" id="KW-0689">Ribosomal protein</keyword>
<protein>
    <recommendedName>
        <fullName evidence="4 5">Large ribosomal subunit protein bL32</fullName>
    </recommendedName>
</protein>
<accession>A0A1L7CRM3</accession>
<dbReference type="NCBIfam" id="TIGR01031">
    <property type="entry name" value="rpmF_bact"/>
    <property type="match status" value="1"/>
</dbReference>
<dbReference type="HAMAP" id="MF_00340">
    <property type="entry name" value="Ribosomal_bL32"/>
    <property type="match status" value="1"/>
</dbReference>
<reference evidence="7 8" key="1">
    <citation type="submission" date="2014-08" db="EMBL/GenBank/DDBJ databases">
        <title>Complete genome sequence of Corynebacterium frankenforstense ST18(T) (=DSM 45800(T)), isolated from raw cow milk.</title>
        <authorList>
            <person name="Ruckert C."/>
            <person name="Albersmeier A."/>
            <person name="Winkler A."/>
            <person name="Lipski A."/>
            <person name="Kalinowski J."/>
        </authorList>
    </citation>
    <scope>NUCLEOTIDE SEQUENCE [LARGE SCALE GENOMIC DNA]</scope>
    <source>
        <strain evidence="7 8">ST18</strain>
    </source>
</reference>
<gene>
    <name evidence="5" type="primary">rpmF</name>
    <name evidence="7" type="ORF">CFRA_03565</name>
</gene>
<evidence type="ECO:0000256" key="6">
    <source>
        <dbReference type="SAM" id="MobiDB-lite"/>
    </source>
</evidence>
<evidence type="ECO:0000313" key="7">
    <source>
        <dbReference type="EMBL" id="APT88505.1"/>
    </source>
</evidence>
<keyword evidence="3 5" id="KW-0687">Ribonucleoprotein</keyword>
<dbReference type="STRING" id="1437875.CFRA_03565"/>
<dbReference type="KEGG" id="cfk:CFRA_03565"/>
<dbReference type="OrthoDB" id="9807363at2"/>
<organism evidence="7 8">
    <name type="scientific">Corynebacterium frankenforstense DSM 45800</name>
    <dbReference type="NCBI Taxonomy" id="1437875"/>
    <lineage>
        <taxon>Bacteria</taxon>
        <taxon>Bacillati</taxon>
        <taxon>Actinomycetota</taxon>
        <taxon>Actinomycetes</taxon>
        <taxon>Mycobacteriales</taxon>
        <taxon>Corynebacteriaceae</taxon>
        <taxon>Corynebacterium</taxon>
    </lineage>
</organism>
<dbReference type="GO" id="GO:0015934">
    <property type="term" value="C:large ribosomal subunit"/>
    <property type="evidence" value="ECO:0007669"/>
    <property type="project" value="InterPro"/>
</dbReference>
<sequence length="57" mass="6621">MATPKFRKSRANTHMRRSQWKANNTALQEVRIDGQTVRIPRRLVKAAQLGLVDVEEF</sequence>
<dbReference type="Pfam" id="PF01783">
    <property type="entry name" value="Ribosomal_L32p"/>
    <property type="match status" value="1"/>
</dbReference>
<dbReference type="GO" id="GO:0003735">
    <property type="term" value="F:structural constituent of ribosome"/>
    <property type="evidence" value="ECO:0007669"/>
    <property type="project" value="InterPro"/>
</dbReference>
<dbReference type="InterPro" id="IPR002677">
    <property type="entry name" value="Ribosomal_bL32"/>
</dbReference>
<name>A0A1L7CRM3_9CORY</name>
<dbReference type="InterPro" id="IPR011332">
    <property type="entry name" value="Ribosomal_zn-bd"/>
</dbReference>
<evidence type="ECO:0000256" key="3">
    <source>
        <dbReference type="ARBA" id="ARBA00023274"/>
    </source>
</evidence>